<proteinExistence type="inferred from homology"/>
<evidence type="ECO:0000256" key="2">
    <source>
        <dbReference type="ARBA" id="ARBA00013064"/>
    </source>
</evidence>
<dbReference type="PROSITE" id="PS50206">
    <property type="entry name" value="RHODANESE_3"/>
    <property type="match status" value="1"/>
</dbReference>
<evidence type="ECO:0000313" key="10">
    <source>
        <dbReference type="Proteomes" id="UP000567179"/>
    </source>
</evidence>
<keyword evidence="4" id="KW-0904">Protein phosphatase</keyword>
<reference evidence="9 10" key="1">
    <citation type="journal article" date="2020" name="ISME J.">
        <title>Uncovering the hidden diversity of litter-decomposition mechanisms in mushroom-forming fungi.</title>
        <authorList>
            <person name="Floudas D."/>
            <person name="Bentzer J."/>
            <person name="Ahren D."/>
            <person name="Johansson T."/>
            <person name="Persson P."/>
            <person name="Tunlid A."/>
        </authorList>
    </citation>
    <scope>NUCLEOTIDE SEQUENCE [LARGE SCALE GENOMIC DNA]</scope>
    <source>
        <strain evidence="9 10">CBS 101986</strain>
    </source>
</reference>
<evidence type="ECO:0000256" key="5">
    <source>
        <dbReference type="SAM" id="MobiDB-lite"/>
    </source>
</evidence>
<comment type="caution">
    <text evidence="9">The sequence shown here is derived from an EMBL/GenBank/DDBJ whole genome shotgun (WGS) entry which is preliminary data.</text>
</comment>
<evidence type="ECO:0000256" key="3">
    <source>
        <dbReference type="ARBA" id="ARBA00022801"/>
    </source>
</evidence>
<feature type="region of interest" description="Disordered" evidence="5">
    <location>
        <begin position="330"/>
        <end position="351"/>
    </location>
</feature>
<dbReference type="GO" id="GO:0043409">
    <property type="term" value="P:negative regulation of MAPK cascade"/>
    <property type="evidence" value="ECO:0007669"/>
    <property type="project" value="TreeGrafter"/>
</dbReference>
<dbReference type="PROSITE" id="PS50056">
    <property type="entry name" value="TYR_PHOSPHATASE_2"/>
    <property type="match status" value="1"/>
</dbReference>
<feature type="compositionally biased region" description="Basic and acidic residues" evidence="5">
    <location>
        <begin position="449"/>
        <end position="460"/>
    </location>
</feature>
<dbReference type="CDD" id="cd14498">
    <property type="entry name" value="DSP"/>
    <property type="match status" value="1"/>
</dbReference>
<feature type="region of interest" description="Disordered" evidence="5">
    <location>
        <begin position="374"/>
        <end position="467"/>
    </location>
</feature>
<protein>
    <recommendedName>
        <fullName evidence="2">protein-tyrosine-phosphatase</fullName>
        <ecNumber evidence="2">3.1.3.48</ecNumber>
    </recommendedName>
</protein>
<dbReference type="Gene3D" id="3.90.190.10">
    <property type="entry name" value="Protein tyrosine phosphatase superfamily"/>
    <property type="match status" value="1"/>
</dbReference>
<dbReference type="SMART" id="SM00195">
    <property type="entry name" value="DSPc"/>
    <property type="match status" value="1"/>
</dbReference>
<dbReference type="Proteomes" id="UP000567179">
    <property type="component" value="Unassembled WGS sequence"/>
</dbReference>
<dbReference type="PANTHER" id="PTHR10159">
    <property type="entry name" value="DUAL SPECIFICITY PROTEIN PHOSPHATASE"/>
    <property type="match status" value="1"/>
</dbReference>
<keyword evidence="3" id="KW-0378">Hydrolase</keyword>
<dbReference type="InterPro" id="IPR000387">
    <property type="entry name" value="Tyr_Pase_dom"/>
</dbReference>
<feature type="domain" description="Tyrosine specific protein phosphatases" evidence="7">
    <location>
        <begin position="630"/>
        <end position="694"/>
    </location>
</feature>
<dbReference type="InterPro" id="IPR000340">
    <property type="entry name" value="Dual-sp_phosphatase_cat-dom"/>
</dbReference>
<sequence>MPEDASTTKRFRPPKIDLARAIERKGPAIHVQGGSPVLGPNSDDGASEDTLQLSDSDSSDSLSPRGPSRADTLPLPDDITKDLAALQQLRKSVQKNLRLRPIKSRSNLPKVNVDIDSVITSPFSFLSESPGANTPLSSTPSAYYTPISETPHSALFSTSSVRHPTPLSSPLPPIKQAGRPISAQALYACLTSPTRPLLIDARPLAAHQSFHLRHSISIAIPSLILKRCRRPGGGLQSLDALRQFATTEQGKAEWDALMAPEGPWDGNVVVYDDEMDAKDKDNLGIAAWAIMPVIGPLLSHGSVEYLEGGLSSAGHDPDLQTLIVADVDGDTDVSETSPPLTGGFAGGNKKGGGLFQLDTQMALRSKKLPEIELASATSSNPPSGPPSPLPRSPLPIMSSTISSSRNNVSPSNDKHLDVTDTTPSPPPSSMGFKRPLPPRRPNAGGPNLRRLDTRSSDRLNSHLPKLSLRTKLRSATLAVPPSLSLNIGPPQSPSHLNLVYSNHSPPAFSAISPTGDPANYLTPYYTPPHTPGTPRPFLPPSPSTARPDTDLDNPTTEEPFPAFAVSTILPDFLFLGPELTTQEDVDALHKLGVKRILNIAAECDDDQGLNLRQVFDKYYKIPMRDTVEEDNITKGVQEACEILDDARLHSSATYVHCKAGKSRSVTAVMAYLIHANHWTLNKAYSFVLERRKGISPNIGFVSELMNFEEQELGGKSIGVQPTSGSSLPSGSHAEGSSFPGQESSYSVAASSGMRRGAHIRESLPPGIGTEGIISGGGPMSAGGLLDRVMGDSGQEMEIKDASGRYRHARRAPVDETTLQPMRRVSKAGLESSAYSES</sequence>
<dbReference type="FunFam" id="3.90.190.10:FF:000120">
    <property type="entry name" value="MAP kinase phosphatase, putative"/>
    <property type="match status" value="1"/>
</dbReference>
<feature type="region of interest" description="Disordered" evidence="5">
    <location>
        <begin position="23"/>
        <end position="76"/>
    </location>
</feature>
<evidence type="ECO:0000256" key="4">
    <source>
        <dbReference type="ARBA" id="ARBA00022912"/>
    </source>
</evidence>
<dbReference type="GO" id="GO:0005737">
    <property type="term" value="C:cytoplasm"/>
    <property type="evidence" value="ECO:0007669"/>
    <property type="project" value="TreeGrafter"/>
</dbReference>
<gene>
    <name evidence="9" type="ORF">D9619_011777</name>
</gene>
<dbReference type="InterPro" id="IPR036873">
    <property type="entry name" value="Rhodanese-like_dom_sf"/>
</dbReference>
<dbReference type="GO" id="GO:0004725">
    <property type="term" value="F:protein tyrosine phosphatase activity"/>
    <property type="evidence" value="ECO:0007669"/>
    <property type="project" value="UniProtKB-EC"/>
</dbReference>
<dbReference type="AlphaFoldDB" id="A0A8H5B1J5"/>
<dbReference type="Pfam" id="PF00782">
    <property type="entry name" value="DSPc"/>
    <property type="match status" value="1"/>
</dbReference>
<feature type="compositionally biased region" description="Low complexity" evidence="5">
    <location>
        <begin position="394"/>
        <end position="411"/>
    </location>
</feature>
<dbReference type="InterPro" id="IPR029021">
    <property type="entry name" value="Prot-tyrosine_phosphatase-like"/>
</dbReference>
<evidence type="ECO:0000259" key="8">
    <source>
        <dbReference type="PROSITE" id="PS50206"/>
    </source>
</evidence>
<dbReference type="InterPro" id="IPR001763">
    <property type="entry name" value="Rhodanese-like_dom"/>
</dbReference>
<evidence type="ECO:0000259" key="6">
    <source>
        <dbReference type="PROSITE" id="PS50054"/>
    </source>
</evidence>
<feature type="domain" description="Tyrosine-protein phosphatase" evidence="6">
    <location>
        <begin position="564"/>
        <end position="713"/>
    </location>
</feature>
<feature type="region of interest" description="Disordered" evidence="5">
    <location>
        <begin position="715"/>
        <end position="787"/>
    </location>
</feature>
<dbReference type="PANTHER" id="PTHR10159:SF530">
    <property type="entry name" value="DUAL SPECIFICITY PROTEIN PHOSPHATASE DDB_G0271350-RELATED"/>
    <property type="match status" value="1"/>
</dbReference>
<dbReference type="OrthoDB" id="273181at2759"/>
<dbReference type="PROSITE" id="PS50054">
    <property type="entry name" value="TYR_PHOSPHATASE_DUAL"/>
    <property type="match status" value="1"/>
</dbReference>
<evidence type="ECO:0000256" key="1">
    <source>
        <dbReference type="ARBA" id="ARBA00008601"/>
    </source>
</evidence>
<dbReference type="EC" id="3.1.3.48" evidence="2"/>
<dbReference type="InterPro" id="IPR020422">
    <property type="entry name" value="TYR_PHOSPHATASE_DUAL_dom"/>
</dbReference>
<feature type="compositionally biased region" description="Pro residues" evidence="5">
    <location>
        <begin position="382"/>
        <end position="393"/>
    </location>
</feature>
<feature type="region of interest" description="Disordered" evidence="5">
    <location>
        <begin position="529"/>
        <end position="556"/>
    </location>
</feature>
<evidence type="ECO:0000313" key="9">
    <source>
        <dbReference type="EMBL" id="KAF5314333.1"/>
    </source>
</evidence>
<organism evidence="9 10">
    <name type="scientific">Psilocybe cf. subviscida</name>
    <dbReference type="NCBI Taxonomy" id="2480587"/>
    <lineage>
        <taxon>Eukaryota</taxon>
        <taxon>Fungi</taxon>
        <taxon>Dikarya</taxon>
        <taxon>Basidiomycota</taxon>
        <taxon>Agaricomycotina</taxon>
        <taxon>Agaricomycetes</taxon>
        <taxon>Agaricomycetidae</taxon>
        <taxon>Agaricales</taxon>
        <taxon>Agaricineae</taxon>
        <taxon>Strophariaceae</taxon>
        <taxon>Psilocybe</taxon>
    </lineage>
</organism>
<feature type="compositionally biased region" description="Pro residues" evidence="5">
    <location>
        <begin position="529"/>
        <end position="542"/>
    </location>
</feature>
<dbReference type="EMBL" id="JAACJJ010000044">
    <property type="protein sequence ID" value="KAF5314333.1"/>
    <property type="molecule type" value="Genomic_DNA"/>
</dbReference>
<feature type="compositionally biased region" description="Low complexity" evidence="5">
    <location>
        <begin position="53"/>
        <end position="63"/>
    </location>
</feature>
<dbReference type="Gene3D" id="3.40.250.10">
    <property type="entry name" value="Rhodanese-like domain"/>
    <property type="match status" value="1"/>
</dbReference>
<dbReference type="SUPFAM" id="SSF52799">
    <property type="entry name" value="(Phosphotyrosine protein) phosphatases II"/>
    <property type="match status" value="1"/>
</dbReference>
<comment type="similarity">
    <text evidence="1">Belongs to the protein-tyrosine phosphatase family. Non-receptor class dual specificity subfamily.</text>
</comment>
<keyword evidence="10" id="KW-1185">Reference proteome</keyword>
<dbReference type="SUPFAM" id="SSF52821">
    <property type="entry name" value="Rhodanese/Cell cycle control phosphatase"/>
    <property type="match status" value="1"/>
</dbReference>
<evidence type="ECO:0000259" key="7">
    <source>
        <dbReference type="PROSITE" id="PS50056"/>
    </source>
</evidence>
<name>A0A8H5B1J5_9AGAR</name>
<feature type="domain" description="Rhodanese" evidence="8">
    <location>
        <begin position="192"/>
        <end position="322"/>
    </location>
</feature>
<feature type="compositionally biased region" description="Polar residues" evidence="5">
    <location>
        <begin position="719"/>
        <end position="729"/>
    </location>
</feature>
<feature type="region of interest" description="Disordered" evidence="5">
    <location>
        <begin position="800"/>
        <end position="837"/>
    </location>
</feature>
<feature type="compositionally biased region" description="Polar residues" evidence="5">
    <location>
        <begin position="738"/>
        <end position="749"/>
    </location>
</feature>
<accession>A0A8H5B1J5</accession>